<dbReference type="GeneID" id="37127706"/>
<dbReference type="RefSeq" id="XP_025480296.1">
    <property type="nucleotide sequence ID" value="XM_025625250.1"/>
</dbReference>
<dbReference type="GO" id="GO:0008080">
    <property type="term" value="F:N-acetyltransferase activity"/>
    <property type="evidence" value="ECO:0007669"/>
    <property type="project" value="TreeGrafter"/>
</dbReference>
<accession>A0A318Z3R6</accession>
<evidence type="ECO:0000313" key="2">
    <source>
        <dbReference type="Proteomes" id="UP000247647"/>
    </source>
</evidence>
<gene>
    <name evidence="1" type="ORF">BO87DRAFT_396552</name>
</gene>
<dbReference type="SUPFAM" id="SSF52777">
    <property type="entry name" value="CoA-dependent acyltransferases"/>
    <property type="match status" value="1"/>
</dbReference>
<dbReference type="Pfam" id="PF07247">
    <property type="entry name" value="AATase"/>
    <property type="match status" value="2"/>
</dbReference>
<dbReference type="OrthoDB" id="2150604at2759"/>
<dbReference type="InterPro" id="IPR052058">
    <property type="entry name" value="Alcohol_O-acetyltransferase"/>
</dbReference>
<dbReference type="InterPro" id="IPR010828">
    <property type="entry name" value="Atf2/Sli1-like"/>
</dbReference>
<dbReference type="AlphaFoldDB" id="A0A318Z3R6"/>
<dbReference type="PANTHER" id="PTHR28037">
    <property type="entry name" value="ALCOHOL O-ACETYLTRANSFERASE 1-RELATED"/>
    <property type="match status" value="1"/>
</dbReference>
<proteinExistence type="predicted"/>
<keyword evidence="2" id="KW-1185">Reference proteome</keyword>
<evidence type="ECO:0008006" key="3">
    <source>
        <dbReference type="Google" id="ProtNLM"/>
    </source>
</evidence>
<reference evidence="1" key="1">
    <citation type="submission" date="2016-12" db="EMBL/GenBank/DDBJ databases">
        <title>The genomes of Aspergillus section Nigri reveals drivers in fungal speciation.</title>
        <authorList>
            <consortium name="DOE Joint Genome Institute"/>
            <person name="Vesth T.C."/>
            <person name="Nybo J."/>
            <person name="Theobald S."/>
            <person name="Brandl J."/>
            <person name="Frisvad J.C."/>
            <person name="Nielsen K.F."/>
            <person name="Lyhne E.K."/>
            <person name="Kogle M.E."/>
            <person name="Kuo A."/>
            <person name="Riley R."/>
            <person name="Clum A."/>
            <person name="Nolan M."/>
            <person name="Lipzen A."/>
            <person name="Salamov A."/>
            <person name="Henrissat B."/>
            <person name="Wiebenga A."/>
            <person name="De Vries R.P."/>
            <person name="Grigoriev I.V."/>
            <person name="Mortensen U.H."/>
            <person name="Andersen M.R."/>
            <person name="Baker S.E."/>
        </authorList>
    </citation>
    <scope>NUCLEOTIDE SEQUENCE [LARGE SCALE GENOMIC DNA]</scope>
    <source>
        <strain evidence="1">CBS 115656</strain>
    </source>
</reference>
<name>A0A318Z3R6_ASPNB</name>
<dbReference type="EMBL" id="KZ821458">
    <property type="protein sequence ID" value="PYH34818.1"/>
    <property type="molecule type" value="Genomic_DNA"/>
</dbReference>
<sequence length="466" mass="52298">MDNFERLRPAGSLEKYFVARNQLGLYSIVAVSATYILPDTFTLPLESYVYKACETLISEHPSLSAIPVQGSDDTTWFMRLPEIDLRQTVSIQKRIRDFPEEDEPDNELCELLQVQQRTGFVAPLPYWRLFVLTDLDESNEQRFTAVYVFSHAIGDGISGKAFHETFLEAMHDVGASLARGEAPEKVIPSPKVPLLPKLEALHPCSSNVTFLLHGLFRARIWPYNDPSLWTGPKVFVPIKTRIRQIIFPAAISAAFRKNCRERKTTITSALHAAVAHALFNCLPNNYTKLQATGAMSARRWLNKGGGITDRSMGNWVMDYKERFFRDQMNQYPPGAFPWNEARKSRETTEQILGQEGKNTSVALLKYAGNIHDVLKGKIGKDRSASYKVSNLGILKFGRRDPSRPQITRVMFSQPLDVLGGALAVSLVSGEDGALVLGMTWQEGIENMEFFEAVIDTVVKDVHNAAK</sequence>
<dbReference type="PANTHER" id="PTHR28037:SF1">
    <property type="entry name" value="ALCOHOL O-ACETYLTRANSFERASE 1-RELATED"/>
    <property type="match status" value="1"/>
</dbReference>
<dbReference type="InterPro" id="IPR023213">
    <property type="entry name" value="CAT-like_dom_sf"/>
</dbReference>
<evidence type="ECO:0000313" key="1">
    <source>
        <dbReference type="EMBL" id="PYH34818.1"/>
    </source>
</evidence>
<protein>
    <recommendedName>
        <fullName evidence="3">Alcohol acetyltransferase</fullName>
    </recommendedName>
</protein>
<dbReference type="Gene3D" id="3.30.559.10">
    <property type="entry name" value="Chloramphenicol acetyltransferase-like domain"/>
    <property type="match status" value="1"/>
</dbReference>
<organism evidence="1 2">
    <name type="scientific">Aspergillus neoniger (strain CBS 115656)</name>
    <dbReference type="NCBI Taxonomy" id="1448310"/>
    <lineage>
        <taxon>Eukaryota</taxon>
        <taxon>Fungi</taxon>
        <taxon>Dikarya</taxon>
        <taxon>Ascomycota</taxon>
        <taxon>Pezizomycotina</taxon>
        <taxon>Eurotiomycetes</taxon>
        <taxon>Eurotiomycetidae</taxon>
        <taxon>Eurotiales</taxon>
        <taxon>Aspergillaceae</taxon>
        <taxon>Aspergillus</taxon>
        <taxon>Aspergillus subgen. Circumdati</taxon>
    </lineage>
</organism>
<dbReference type="Proteomes" id="UP000247647">
    <property type="component" value="Unassembled WGS sequence"/>
</dbReference>